<dbReference type="EMBL" id="JBHRWW010000003">
    <property type="protein sequence ID" value="MFC3688084.1"/>
    <property type="molecule type" value="Genomic_DNA"/>
</dbReference>
<dbReference type="GO" id="GO:0003677">
    <property type="term" value="F:DNA binding"/>
    <property type="evidence" value="ECO:0007669"/>
    <property type="project" value="UniProtKB-KW"/>
</dbReference>
<comment type="caution">
    <text evidence="2">The sequence shown here is derived from an EMBL/GenBank/DDBJ whole genome shotgun (WGS) entry which is preliminary data.</text>
</comment>
<dbReference type="InterPro" id="IPR010982">
    <property type="entry name" value="Lambda_DNA-bd_dom_sf"/>
</dbReference>
<proteinExistence type="predicted"/>
<dbReference type="Proteomes" id="UP001595685">
    <property type="component" value="Unassembled WGS sequence"/>
</dbReference>
<protein>
    <submittedName>
        <fullName evidence="2">DNA-binding protein</fullName>
    </submittedName>
</protein>
<dbReference type="Gene3D" id="1.10.260.40">
    <property type="entry name" value="lambda repressor-like DNA-binding domains"/>
    <property type="match status" value="1"/>
</dbReference>
<feature type="domain" description="HTH cro/C1-type" evidence="1">
    <location>
        <begin position="33"/>
        <end position="78"/>
    </location>
</feature>
<gene>
    <name evidence="2" type="ORF">ACFOLH_06995</name>
</gene>
<name>A0ABV7WFC2_9MICO</name>
<dbReference type="RefSeq" id="WP_376983877.1">
    <property type="nucleotide sequence ID" value="NZ_JBHRWW010000003.1"/>
</dbReference>
<dbReference type="InterPro" id="IPR001387">
    <property type="entry name" value="Cro/C1-type_HTH"/>
</dbReference>
<reference evidence="3" key="1">
    <citation type="journal article" date="2019" name="Int. J. Syst. Evol. Microbiol.">
        <title>The Global Catalogue of Microorganisms (GCM) 10K type strain sequencing project: providing services to taxonomists for standard genome sequencing and annotation.</title>
        <authorList>
            <consortium name="The Broad Institute Genomics Platform"/>
            <consortium name="The Broad Institute Genome Sequencing Center for Infectious Disease"/>
            <person name="Wu L."/>
            <person name="Ma J."/>
        </authorList>
    </citation>
    <scope>NUCLEOTIDE SEQUENCE [LARGE SCALE GENOMIC DNA]</scope>
    <source>
        <strain evidence="3">NCAIM B.02333</strain>
    </source>
</reference>
<accession>A0ABV7WFC2</accession>
<evidence type="ECO:0000313" key="2">
    <source>
        <dbReference type="EMBL" id="MFC3688084.1"/>
    </source>
</evidence>
<dbReference type="CDD" id="cd00093">
    <property type="entry name" value="HTH_XRE"/>
    <property type="match status" value="1"/>
</dbReference>
<evidence type="ECO:0000313" key="3">
    <source>
        <dbReference type="Proteomes" id="UP001595685"/>
    </source>
</evidence>
<evidence type="ECO:0000259" key="1">
    <source>
        <dbReference type="PROSITE" id="PS50943"/>
    </source>
</evidence>
<sequence>MEAPARTLEQQRDWYGAPLAEVFEDLCTSLQVTQAALARLLGLSPAMVSQLRNGQRAKIGNPAAAHRLAQLMDLAGEVRAGSSTPAEALAQAETVRADTTAFARSGGAGPGDDELVRAGLARLASAPVLRRLADAAEAEAPDLARVLRAAAGA</sequence>
<organism evidence="2 3">
    <name type="scientific">Aquipuribacter hungaricus</name>
    <dbReference type="NCBI Taxonomy" id="545624"/>
    <lineage>
        <taxon>Bacteria</taxon>
        <taxon>Bacillati</taxon>
        <taxon>Actinomycetota</taxon>
        <taxon>Actinomycetes</taxon>
        <taxon>Micrococcales</taxon>
        <taxon>Intrasporangiaceae</taxon>
        <taxon>Aquipuribacter</taxon>
    </lineage>
</organism>
<keyword evidence="3" id="KW-1185">Reference proteome</keyword>
<dbReference type="SUPFAM" id="SSF47413">
    <property type="entry name" value="lambda repressor-like DNA-binding domains"/>
    <property type="match status" value="1"/>
</dbReference>
<dbReference type="PROSITE" id="PS50943">
    <property type="entry name" value="HTH_CROC1"/>
    <property type="match status" value="1"/>
</dbReference>
<keyword evidence="2" id="KW-0238">DNA-binding</keyword>